<keyword evidence="3" id="KW-1185">Reference proteome</keyword>
<evidence type="ECO:0000313" key="3">
    <source>
        <dbReference type="Proteomes" id="UP000028500"/>
    </source>
</evidence>
<dbReference type="NCBIfam" id="TIGR03696">
    <property type="entry name" value="Rhs_assc_core"/>
    <property type="match status" value="1"/>
</dbReference>
<evidence type="ECO:0000256" key="1">
    <source>
        <dbReference type="SAM" id="Phobius"/>
    </source>
</evidence>
<dbReference type="InterPro" id="IPR022385">
    <property type="entry name" value="Rhs_assc_core"/>
</dbReference>
<feature type="transmembrane region" description="Helical" evidence="1">
    <location>
        <begin position="122"/>
        <end position="149"/>
    </location>
</feature>
<evidence type="ECO:0000313" key="2">
    <source>
        <dbReference type="EMBL" id="CDH21973.1"/>
    </source>
</evidence>
<gene>
    <name evidence="2" type="ORF">XBKQ1_850035</name>
</gene>
<comment type="caution">
    <text evidence="2">The sequence shown here is derived from an EMBL/GenBank/DDBJ whole genome shotgun (WGS) entry which is preliminary data.</text>
</comment>
<dbReference type="HOGENOM" id="CLU_637683_0_0_6"/>
<reference evidence="2" key="1">
    <citation type="submission" date="2013-07" db="EMBL/GenBank/DDBJ databases">
        <title>Sub-species coevolution in mutualistic symbiosis.</title>
        <authorList>
            <person name="Murfin K."/>
            <person name="Klassen J."/>
            <person name="Lee M."/>
            <person name="Forst S."/>
            <person name="Stock P."/>
            <person name="Goodrich-Blair H."/>
        </authorList>
    </citation>
    <scope>NUCLEOTIDE SEQUENCE [LARGE SCALE GENOMIC DNA]</scope>
    <source>
        <strain evidence="2">Kraussei Quebec</strain>
    </source>
</reference>
<name>A0A077PLL2_XENBV</name>
<dbReference type="Gene3D" id="2.180.10.10">
    <property type="entry name" value="RHS repeat-associated core"/>
    <property type="match status" value="1"/>
</dbReference>
<keyword evidence="1" id="KW-1133">Transmembrane helix</keyword>
<dbReference type="PANTHER" id="PTHR32305:SF15">
    <property type="entry name" value="PROTEIN RHSA-RELATED"/>
    <property type="match status" value="1"/>
</dbReference>
<protein>
    <submittedName>
        <fullName evidence="2">C component of insecticidal toxin complex (Tc)</fullName>
    </submittedName>
</protein>
<proteinExistence type="predicted"/>
<sequence length="430" mass="45095">MISQEEYYLFGGTSIWAARNQTEANYKTIRYSGKERDETGLYYYGYRYYQPWAGRWLSADPAGTVDGLNLYRMVKNNPVTLTDNDGLAPSPNRNHNTFWFATFLFRRSDEGMSKSMRRGQKIGRAITAGAAIPIILGVAAIGFGIGALLGFNVGRILEKAGGLLARFLQGRSTLLQAAAGAAVGAASAASYGATTQGTAVATAAGTVTGTIGALINNADSGMDGAIGAGTAVRTIDTMMGISGTLTHEVGAAAGGMLTGTSGSTRAGINAGTGTYYGSWVGFGLDVASNPTGHLLRYGMGHLAGRGAEMAMSHLFGGGLLGRLLGRLTAPLATGLVRQAVQFGISRPFFEPIFSFLGGLAGGIGTGLQRRLGREHTLSRMIETIGSGIDRLASMIGNRFRGQVLWQTGLANLRDYGMSALNAGRRMLMPT</sequence>
<dbReference type="PANTHER" id="PTHR32305">
    <property type="match status" value="1"/>
</dbReference>
<keyword evidence="1" id="KW-0472">Membrane</keyword>
<dbReference type="EMBL" id="CBSY010000278">
    <property type="protein sequence ID" value="CDH21973.1"/>
    <property type="molecule type" value="Genomic_DNA"/>
</dbReference>
<organism evidence="2 3">
    <name type="scientific">Xenorhabdus bovienii str. kraussei Quebec</name>
    <dbReference type="NCBI Taxonomy" id="1398203"/>
    <lineage>
        <taxon>Bacteria</taxon>
        <taxon>Pseudomonadati</taxon>
        <taxon>Pseudomonadota</taxon>
        <taxon>Gammaproteobacteria</taxon>
        <taxon>Enterobacterales</taxon>
        <taxon>Morganellaceae</taxon>
        <taxon>Xenorhabdus</taxon>
    </lineage>
</organism>
<dbReference type="AlphaFoldDB" id="A0A077PLL2"/>
<accession>A0A077PLL2</accession>
<keyword evidence="1" id="KW-0812">Transmembrane</keyword>
<dbReference type="Proteomes" id="UP000028500">
    <property type="component" value="Unassembled WGS sequence"/>
</dbReference>
<dbReference type="InterPro" id="IPR050708">
    <property type="entry name" value="T6SS_VgrG/RHS"/>
</dbReference>